<dbReference type="PANTHER" id="PTHR47926">
    <property type="entry name" value="PENTATRICOPEPTIDE REPEAT-CONTAINING PROTEIN"/>
    <property type="match status" value="1"/>
</dbReference>
<proteinExistence type="predicted"/>
<evidence type="ECO:0000313" key="3">
    <source>
        <dbReference type="EMBL" id="KAK8968435.1"/>
    </source>
</evidence>
<evidence type="ECO:0008006" key="5">
    <source>
        <dbReference type="Google" id="ProtNLM"/>
    </source>
</evidence>
<dbReference type="InterPro" id="IPR011990">
    <property type="entry name" value="TPR-like_helical_dom_sf"/>
</dbReference>
<dbReference type="PROSITE" id="PS51375">
    <property type="entry name" value="PPR"/>
    <property type="match status" value="1"/>
</dbReference>
<evidence type="ECO:0000256" key="2">
    <source>
        <dbReference type="PROSITE-ProRule" id="PRU00708"/>
    </source>
</evidence>
<comment type="caution">
    <text evidence="3">The sequence shown here is derived from an EMBL/GenBank/DDBJ whole genome shotgun (WGS) entry which is preliminary data.</text>
</comment>
<evidence type="ECO:0000256" key="1">
    <source>
        <dbReference type="ARBA" id="ARBA00022737"/>
    </source>
</evidence>
<reference evidence="3 4" key="1">
    <citation type="journal article" date="2022" name="Nat. Plants">
        <title>Genomes of leafy and leafless Platanthera orchids illuminate the evolution of mycoheterotrophy.</title>
        <authorList>
            <person name="Li M.H."/>
            <person name="Liu K.W."/>
            <person name="Li Z."/>
            <person name="Lu H.C."/>
            <person name="Ye Q.L."/>
            <person name="Zhang D."/>
            <person name="Wang J.Y."/>
            <person name="Li Y.F."/>
            <person name="Zhong Z.M."/>
            <person name="Liu X."/>
            <person name="Yu X."/>
            <person name="Liu D.K."/>
            <person name="Tu X.D."/>
            <person name="Liu B."/>
            <person name="Hao Y."/>
            <person name="Liao X.Y."/>
            <person name="Jiang Y.T."/>
            <person name="Sun W.H."/>
            <person name="Chen J."/>
            <person name="Chen Y.Q."/>
            <person name="Ai Y."/>
            <person name="Zhai J.W."/>
            <person name="Wu S.S."/>
            <person name="Zhou Z."/>
            <person name="Hsiao Y.Y."/>
            <person name="Wu W.L."/>
            <person name="Chen Y.Y."/>
            <person name="Lin Y.F."/>
            <person name="Hsu J.L."/>
            <person name="Li C.Y."/>
            <person name="Wang Z.W."/>
            <person name="Zhao X."/>
            <person name="Zhong W.Y."/>
            <person name="Ma X.K."/>
            <person name="Ma L."/>
            <person name="Huang J."/>
            <person name="Chen G.Z."/>
            <person name="Huang M.Z."/>
            <person name="Huang L."/>
            <person name="Peng D.H."/>
            <person name="Luo Y.B."/>
            <person name="Zou S.Q."/>
            <person name="Chen S.P."/>
            <person name="Lan S."/>
            <person name="Tsai W.C."/>
            <person name="Van de Peer Y."/>
            <person name="Liu Z.J."/>
        </authorList>
    </citation>
    <scope>NUCLEOTIDE SEQUENCE [LARGE SCALE GENOMIC DNA]</scope>
    <source>
        <strain evidence="3">Lor288</strain>
    </source>
</reference>
<dbReference type="Pfam" id="PF01535">
    <property type="entry name" value="PPR"/>
    <property type="match status" value="1"/>
</dbReference>
<dbReference type="EMBL" id="JBBWWR010000004">
    <property type="protein sequence ID" value="KAK8968435.1"/>
    <property type="molecule type" value="Genomic_DNA"/>
</dbReference>
<protein>
    <recommendedName>
        <fullName evidence="5">Pentatricopeptide repeat-containing protein</fullName>
    </recommendedName>
</protein>
<dbReference type="InterPro" id="IPR046960">
    <property type="entry name" value="PPR_At4g14850-like_plant"/>
</dbReference>
<dbReference type="InterPro" id="IPR002885">
    <property type="entry name" value="PPR_rpt"/>
</dbReference>
<evidence type="ECO:0000313" key="4">
    <source>
        <dbReference type="Proteomes" id="UP001412067"/>
    </source>
</evidence>
<dbReference type="Gene3D" id="1.25.40.10">
    <property type="entry name" value="Tetratricopeptide repeat domain"/>
    <property type="match status" value="1"/>
</dbReference>
<keyword evidence="4" id="KW-1185">Reference proteome</keyword>
<gene>
    <name evidence="3" type="ORF">KSP40_PGU007828</name>
</gene>
<name>A0ABR2MY97_9ASPA</name>
<dbReference type="Proteomes" id="UP001412067">
    <property type="component" value="Unassembled WGS sequence"/>
</dbReference>
<sequence>MVSMYAECGCFSSAKNAFGELSHPNVVAWTLWSPSLFRSDDAVGAGNVFADMPVRNITYWNLMLAGYTKAVEFGEAQRLFMEMETQGSSFLEHHDRRLFQSLPF</sequence>
<feature type="repeat" description="PPR" evidence="2">
    <location>
        <begin position="56"/>
        <end position="90"/>
    </location>
</feature>
<organism evidence="3 4">
    <name type="scientific">Platanthera guangdongensis</name>
    <dbReference type="NCBI Taxonomy" id="2320717"/>
    <lineage>
        <taxon>Eukaryota</taxon>
        <taxon>Viridiplantae</taxon>
        <taxon>Streptophyta</taxon>
        <taxon>Embryophyta</taxon>
        <taxon>Tracheophyta</taxon>
        <taxon>Spermatophyta</taxon>
        <taxon>Magnoliopsida</taxon>
        <taxon>Liliopsida</taxon>
        <taxon>Asparagales</taxon>
        <taxon>Orchidaceae</taxon>
        <taxon>Orchidoideae</taxon>
        <taxon>Orchideae</taxon>
        <taxon>Orchidinae</taxon>
        <taxon>Platanthera</taxon>
    </lineage>
</organism>
<accession>A0ABR2MY97</accession>
<keyword evidence="1" id="KW-0677">Repeat</keyword>